<comment type="caution">
    <text evidence="2">The sequence shown here is derived from an EMBL/GenBank/DDBJ whole genome shotgun (WGS) entry which is preliminary data.</text>
</comment>
<dbReference type="EMBL" id="VDMD01000014">
    <property type="protein sequence ID" value="TRM62150.1"/>
    <property type="molecule type" value="Genomic_DNA"/>
</dbReference>
<feature type="compositionally biased region" description="Basic and acidic residues" evidence="1">
    <location>
        <begin position="511"/>
        <end position="521"/>
    </location>
</feature>
<organism evidence="2 3">
    <name type="scientific">Schizophyllum amplum</name>
    <dbReference type="NCBI Taxonomy" id="97359"/>
    <lineage>
        <taxon>Eukaryota</taxon>
        <taxon>Fungi</taxon>
        <taxon>Dikarya</taxon>
        <taxon>Basidiomycota</taxon>
        <taxon>Agaricomycotina</taxon>
        <taxon>Agaricomycetes</taxon>
        <taxon>Agaricomycetidae</taxon>
        <taxon>Agaricales</taxon>
        <taxon>Schizophyllaceae</taxon>
        <taxon>Schizophyllum</taxon>
    </lineage>
</organism>
<proteinExistence type="predicted"/>
<reference evidence="2 3" key="1">
    <citation type="journal article" date="2019" name="New Phytol.">
        <title>Comparative genomics reveals unique wood-decay strategies and fruiting body development in the Schizophyllaceae.</title>
        <authorList>
            <person name="Almasi E."/>
            <person name="Sahu N."/>
            <person name="Krizsan K."/>
            <person name="Balint B."/>
            <person name="Kovacs G.M."/>
            <person name="Kiss B."/>
            <person name="Cseklye J."/>
            <person name="Drula E."/>
            <person name="Henrissat B."/>
            <person name="Nagy I."/>
            <person name="Chovatia M."/>
            <person name="Adam C."/>
            <person name="LaButti K."/>
            <person name="Lipzen A."/>
            <person name="Riley R."/>
            <person name="Grigoriev I.V."/>
            <person name="Nagy L.G."/>
        </authorList>
    </citation>
    <scope>NUCLEOTIDE SEQUENCE [LARGE SCALE GENOMIC DNA]</scope>
    <source>
        <strain evidence="2 3">NL-1724</strain>
    </source>
</reference>
<feature type="compositionally biased region" description="Low complexity" evidence="1">
    <location>
        <begin position="22"/>
        <end position="32"/>
    </location>
</feature>
<gene>
    <name evidence="2" type="ORF">BD626DRAFT_570365</name>
</gene>
<dbReference type="STRING" id="97359.A0A550CBG3"/>
<evidence type="ECO:0000313" key="2">
    <source>
        <dbReference type="EMBL" id="TRM62150.1"/>
    </source>
</evidence>
<feature type="compositionally biased region" description="Pro residues" evidence="1">
    <location>
        <begin position="487"/>
        <end position="500"/>
    </location>
</feature>
<sequence>MDEEVVPALRKRLQSESRSLARRISAVSVSSADEYPSPTLSTSTARQDQQSRPSIQSRTSSDHSRTYTKGRTAPAMDHHTASSSSSDHSRSRTYSQPRRPGARTPSPHMSNYRPATAATKSSIALANTSPKPTRIPMRARASSTVTRSPSAAPYADALPSIHQEQRYPPSPQAHLLREPPPFNPASSTSSIGHPETPPGQRHHPYLPDEPPPRASTESEERPYEHWYRGDVSRNGGVGELKVGRRQEMLDIANYGHAMRMKEDERQRRLAALDDSRSGSVVGFVGERDRGSIYIDDDDRYEQENGVLEEHPLTDMDDQEATEDDREVTEDDREVTEEDDDDDDHTTVQHYGHAPADISTASAPGRFSRSEDRSETPTRTPTPSQGRALNGSASRKSPAPTKTPTPRANGKSPSAPAKSAPAKSASATKSAPAKSPSASAKSPSASAKSHPTPSRIAQKPRAGSEPPQSSTPKPQKTVKSASAASRRGPPPSVTKRGPPPSATKRKQKAPTSRREKEEDRRSIAHYPSISADEDAIPVWTQPKKAGNWDEVVLPAVARKKGLNEHYEQADGSPKPVQTRTEPAPAPGTFGFDHTKYRPPRDGEEIPMDEFGRPIQQEDEQRRPSRDSRRSRHAPSDEQPRKQYWNAHDETQLPVRPPQPPSPAPFAHYMEEPSDERLPPLAPPLEKPQQRVEDDDGGSGCCKCVVM</sequence>
<feature type="compositionally biased region" description="Basic and acidic residues" evidence="1">
    <location>
        <begin position="216"/>
        <end position="231"/>
    </location>
</feature>
<feature type="region of interest" description="Disordered" evidence="1">
    <location>
        <begin position="1"/>
        <end position="239"/>
    </location>
</feature>
<feature type="compositionally biased region" description="Basic and acidic residues" evidence="1">
    <location>
        <begin position="667"/>
        <end position="676"/>
    </location>
</feature>
<feature type="compositionally biased region" description="Low complexity" evidence="1">
    <location>
        <begin position="410"/>
        <end position="453"/>
    </location>
</feature>
<dbReference type="AlphaFoldDB" id="A0A550CBG3"/>
<feature type="compositionally biased region" description="Basic and acidic residues" evidence="1">
    <location>
        <begin position="591"/>
        <end position="602"/>
    </location>
</feature>
<keyword evidence="3" id="KW-1185">Reference proteome</keyword>
<name>A0A550CBG3_9AGAR</name>
<feature type="compositionally biased region" description="Polar residues" evidence="1">
    <location>
        <begin position="383"/>
        <end position="405"/>
    </location>
</feature>
<evidence type="ECO:0000256" key="1">
    <source>
        <dbReference type="SAM" id="MobiDB-lite"/>
    </source>
</evidence>
<feature type="compositionally biased region" description="Acidic residues" evidence="1">
    <location>
        <begin position="314"/>
        <end position="343"/>
    </location>
</feature>
<feature type="compositionally biased region" description="Polar residues" evidence="1">
    <location>
        <begin position="38"/>
        <end position="59"/>
    </location>
</feature>
<dbReference type="Proteomes" id="UP000320762">
    <property type="component" value="Unassembled WGS sequence"/>
</dbReference>
<feature type="region of interest" description="Disordered" evidence="1">
    <location>
        <begin position="561"/>
        <end position="697"/>
    </location>
</feature>
<dbReference type="OrthoDB" id="3363891at2759"/>
<feature type="compositionally biased region" description="Pro residues" evidence="1">
    <location>
        <begin position="653"/>
        <end position="662"/>
    </location>
</feature>
<feature type="compositionally biased region" description="Polar residues" evidence="1">
    <location>
        <begin position="118"/>
        <end position="131"/>
    </location>
</feature>
<evidence type="ECO:0000313" key="3">
    <source>
        <dbReference type="Proteomes" id="UP000320762"/>
    </source>
</evidence>
<accession>A0A550CBG3</accession>
<protein>
    <submittedName>
        <fullName evidence="2">Uncharacterized protein</fullName>
    </submittedName>
</protein>
<feature type="compositionally biased region" description="Polar residues" evidence="1">
    <location>
        <begin position="465"/>
        <end position="482"/>
    </location>
</feature>
<feature type="region of interest" description="Disordered" evidence="1">
    <location>
        <begin position="270"/>
        <end position="543"/>
    </location>
</feature>
<feature type="compositionally biased region" description="Basic and acidic residues" evidence="1">
    <location>
        <begin position="617"/>
        <end position="649"/>
    </location>
</feature>